<organism evidence="1 2">
    <name type="scientific">Xenoophorus captivus</name>
    <dbReference type="NCBI Taxonomy" id="1517983"/>
    <lineage>
        <taxon>Eukaryota</taxon>
        <taxon>Metazoa</taxon>
        <taxon>Chordata</taxon>
        <taxon>Craniata</taxon>
        <taxon>Vertebrata</taxon>
        <taxon>Euteleostomi</taxon>
        <taxon>Actinopterygii</taxon>
        <taxon>Neopterygii</taxon>
        <taxon>Teleostei</taxon>
        <taxon>Neoteleostei</taxon>
        <taxon>Acanthomorphata</taxon>
        <taxon>Ovalentaria</taxon>
        <taxon>Atherinomorphae</taxon>
        <taxon>Cyprinodontiformes</taxon>
        <taxon>Goodeidae</taxon>
        <taxon>Xenoophorus</taxon>
    </lineage>
</organism>
<protein>
    <submittedName>
        <fullName evidence="1">Uncharacterized protein</fullName>
    </submittedName>
</protein>
<keyword evidence="2" id="KW-1185">Reference proteome</keyword>
<accession>A0ABV0RQV2</accession>
<comment type="caution">
    <text evidence="1">The sequence shown here is derived from an EMBL/GenBank/DDBJ whole genome shotgun (WGS) entry which is preliminary data.</text>
</comment>
<reference evidence="1 2" key="1">
    <citation type="submission" date="2021-06" db="EMBL/GenBank/DDBJ databases">
        <authorList>
            <person name="Palmer J.M."/>
        </authorList>
    </citation>
    <scope>NUCLEOTIDE SEQUENCE [LARGE SCALE GENOMIC DNA]</scope>
    <source>
        <strain evidence="1 2">XC_2019</strain>
        <tissue evidence="1">Muscle</tissue>
    </source>
</reference>
<evidence type="ECO:0000313" key="1">
    <source>
        <dbReference type="EMBL" id="MEQ2210266.1"/>
    </source>
</evidence>
<sequence>MNVKWKERDAWFNGLLQIKCQKESINLRSSQNAHGNSGGAASSIDVSRDAFDTPHGSVMLKCAETGPITGLQASAVLSDPLMLLNRTWVLYSGVLAANQIANVDCLVENNRELFFFFASDSTIVSTHLAFV</sequence>
<evidence type="ECO:0000313" key="2">
    <source>
        <dbReference type="Proteomes" id="UP001434883"/>
    </source>
</evidence>
<proteinExistence type="predicted"/>
<gene>
    <name evidence="1" type="ORF">XENOCAPTIV_010732</name>
</gene>
<dbReference type="Proteomes" id="UP001434883">
    <property type="component" value="Unassembled WGS sequence"/>
</dbReference>
<name>A0ABV0RQV2_9TELE</name>
<dbReference type="EMBL" id="JAHRIN010052743">
    <property type="protein sequence ID" value="MEQ2210266.1"/>
    <property type="molecule type" value="Genomic_DNA"/>
</dbReference>